<protein>
    <submittedName>
        <fullName evidence="4">Uncharacterized protein</fullName>
    </submittedName>
</protein>
<organism evidence="4 5">
    <name type="scientific">Galerina marginata (strain CBS 339.88)</name>
    <dbReference type="NCBI Taxonomy" id="685588"/>
    <lineage>
        <taxon>Eukaryota</taxon>
        <taxon>Fungi</taxon>
        <taxon>Dikarya</taxon>
        <taxon>Basidiomycota</taxon>
        <taxon>Agaricomycotina</taxon>
        <taxon>Agaricomycetes</taxon>
        <taxon>Agaricomycetidae</taxon>
        <taxon>Agaricales</taxon>
        <taxon>Agaricineae</taxon>
        <taxon>Strophariaceae</taxon>
        <taxon>Galerina</taxon>
    </lineage>
</organism>
<keyword evidence="2" id="KW-0472">Membrane</keyword>
<feature type="compositionally biased region" description="Basic and acidic residues" evidence="1">
    <location>
        <begin position="171"/>
        <end position="186"/>
    </location>
</feature>
<feature type="region of interest" description="Disordered" evidence="1">
    <location>
        <begin position="68"/>
        <end position="189"/>
    </location>
</feature>
<evidence type="ECO:0000256" key="1">
    <source>
        <dbReference type="SAM" id="MobiDB-lite"/>
    </source>
</evidence>
<evidence type="ECO:0000256" key="2">
    <source>
        <dbReference type="SAM" id="Phobius"/>
    </source>
</evidence>
<keyword evidence="5" id="KW-1185">Reference proteome</keyword>
<feature type="compositionally biased region" description="Pro residues" evidence="1">
    <location>
        <begin position="85"/>
        <end position="94"/>
    </location>
</feature>
<feature type="region of interest" description="Disordered" evidence="1">
    <location>
        <begin position="354"/>
        <end position="376"/>
    </location>
</feature>
<feature type="signal peptide" evidence="3">
    <location>
        <begin position="1"/>
        <end position="20"/>
    </location>
</feature>
<dbReference type="Proteomes" id="UP000027222">
    <property type="component" value="Unassembled WGS sequence"/>
</dbReference>
<feature type="compositionally biased region" description="Polar residues" evidence="1">
    <location>
        <begin position="112"/>
        <end position="121"/>
    </location>
</feature>
<dbReference type="EMBL" id="KL142375">
    <property type="protein sequence ID" value="KDR78000.1"/>
    <property type="molecule type" value="Genomic_DNA"/>
</dbReference>
<dbReference type="Gene3D" id="2.60.120.260">
    <property type="entry name" value="Galactose-binding domain-like"/>
    <property type="match status" value="1"/>
</dbReference>
<name>A0A067T4B4_GALM3</name>
<keyword evidence="3" id="KW-0732">Signal</keyword>
<feature type="compositionally biased region" description="Acidic residues" evidence="1">
    <location>
        <begin position="130"/>
        <end position="146"/>
    </location>
</feature>
<feature type="compositionally biased region" description="Low complexity" evidence="1">
    <location>
        <begin position="151"/>
        <end position="162"/>
    </location>
</feature>
<keyword evidence="2" id="KW-0812">Transmembrane</keyword>
<feature type="transmembrane region" description="Helical" evidence="2">
    <location>
        <begin position="322"/>
        <end position="345"/>
    </location>
</feature>
<dbReference type="HOGENOM" id="CLU_030666_0_0_1"/>
<gene>
    <name evidence="4" type="ORF">GALMADRAFT_244968</name>
</gene>
<keyword evidence="2" id="KW-1133">Transmembrane helix</keyword>
<evidence type="ECO:0000313" key="4">
    <source>
        <dbReference type="EMBL" id="KDR78000.1"/>
    </source>
</evidence>
<feature type="compositionally biased region" description="Polar residues" evidence="1">
    <location>
        <begin position="363"/>
        <end position="376"/>
    </location>
</feature>
<feature type="chain" id="PRO_5001646473" evidence="3">
    <location>
        <begin position="21"/>
        <end position="488"/>
    </location>
</feature>
<dbReference type="AlphaFoldDB" id="A0A067T4B4"/>
<evidence type="ECO:0000256" key="3">
    <source>
        <dbReference type="SAM" id="SignalP"/>
    </source>
</evidence>
<proteinExistence type="predicted"/>
<dbReference type="OrthoDB" id="3265715at2759"/>
<dbReference type="STRING" id="685588.A0A067T4B4"/>
<feature type="compositionally biased region" description="Low complexity" evidence="1">
    <location>
        <begin position="74"/>
        <end position="84"/>
    </location>
</feature>
<sequence>MLRLAVLLSCWLQAYHSVLAADTVVEDTDSSIVYQPPSSWHSNMDSCPNCLNPGGTASYHEAIHPAVALDPDDVPSNSAPSSSAPEPPASPAPPDTVAAAAAPVNPPPKIPQKSSAPAPQSTPKPATAPADDDDDGAPGGDGDGDADDKGGSTSKSGSTPGTSGKGKRSILRREVNRRLDPDDPGFKDPNVTLSFNFTGSAIYVYGIQPLGVSAAATNHTPTNMNLTFMLDGVKMSNFNSIGSSPTPQFSLNQAFFSRSNLAQAPHQLVVHVGQNSTFIFDYLVYTNSTGNSTTTMPATPLAQQTPSPTVDPKVKKHNIATFAGAVGGSVGVLALFSLGLAISIIRRRRLAARRDQLDRESLHTNASDDSPNMTPNMSGPAPFVPRFFPDTVIPPDPPTYTAALANNPSTLLASLSSTAYPDSTRSYADVPPSTPPPPLDDATLILPPPPFPMPVSIRLPGLSAGTGLSSRPVENPLSQILDSVVRRE</sequence>
<accession>A0A067T4B4</accession>
<evidence type="ECO:0000313" key="5">
    <source>
        <dbReference type="Proteomes" id="UP000027222"/>
    </source>
</evidence>
<reference evidence="5" key="1">
    <citation type="journal article" date="2014" name="Proc. Natl. Acad. Sci. U.S.A.">
        <title>Extensive sampling of basidiomycete genomes demonstrates inadequacy of the white-rot/brown-rot paradigm for wood decay fungi.</title>
        <authorList>
            <person name="Riley R."/>
            <person name="Salamov A.A."/>
            <person name="Brown D.W."/>
            <person name="Nagy L.G."/>
            <person name="Floudas D."/>
            <person name="Held B.W."/>
            <person name="Levasseur A."/>
            <person name="Lombard V."/>
            <person name="Morin E."/>
            <person name="Otillar R."/>
            <person name="Lindquist E.A."/>
            <person name="Sun H."/>
            <person name="LaButti K.M."/>
            <person name="Schmutz J."/>
            <person name="Jabbour D."/>
            <person name="Luo H."/>
            <person name="Baker S.E."/>
            <person name="Pisabarro A.G."/>
            <person name="Walton J.D."/>
            <person name="Blanchette R.A."/>
            <person name="Henrissat B."/>
            <person name="Martin F."/>
            <person name="Cullen D."/>
            <person name="Hibbett D.S."/>
            <person name="Grigoriev I.V."/>
        </authorList>
    </citation>
    <scope>NUCLEOTIDE SEQUENCE [LARGE SCALE GENOMIC DNA]</scope>
    <source>
        <strain evidence="5">CBS 339.88</strain>
    </source>
</reference>